<feature type="compositionally biased region" description="Basic and acidic residues" evidence="1">
    <location>
        <begin position="55"/>
        <end position="66"/>
    </location>
</feature>
<comment type="caution">
    <text evidence="2">The sequence shown here is derived from an EMBL/GenBank/DDBJ whole genome shotgun (WGS) entry which is preliminary data.</text>
</comment>
<dbReference type="OrthoDB" id="4146887at2759"/>
<feature type="region of interest" description="Disordered" evidence="1">
    <location>
        <begin position="55"/>
        <end position="90"/>
    </location>
</feature>
<evidence type="ECO:0000313" key="3">
    <source>
        <dbReference type="Proteomes" id="UP000243797"/>
    </source>
</evidence>
<feature type="region of interest" description="Disordered" evidence="1">
    <location>
        <begin position="364"/>
        <end position="409"/>
    </location>
</feature>
<accession>A0A2K1QYY4</accession>
<dbReference type="Proteomes" id="UP000243797">
    <property type="component" value="Unassembled WGS sequence"/>
</dbReference>
<evidence type="ECO:0000256" key="1">
    <source>
        <dbReference type="SAM" id="MobiDB-lite"/>
    </source>
</evidence>
<feature type="compositionally biased region" description="Polar residues" evidence="1">
    <location>
        <begin position="369"/>
        <end position="385"/>
    </location>
</feature>
<reference evidence="2 3" key="1">
    <citation type="submission" date="2017-06" db="EMBL/GenBank/DDBJ databases">
        <title>Draft genome sequence of a variant of Elsinoe murrayae.</title>
        <authorList>
            <person name="Cheng Q."/>
        </authorList>
    </citation>
    <scope>NUCLEOTIDE SEQUENCE [LARGE SCALE GENOMIC DNA]</scope>
    <source>
        <strain evidence="2 3">CQ-2017a</strain>
    </source>
</reference>
<feature type="compositionally biased region" description="Basic and acidic residues" evidence="1">
    <location>
        <begin position="216"/>
        <end position="331"/>
    </location>
</feature>
<dbReference type="PANTHER" id="PTHR39609">
    <property type="entry name" value="RFEG-RELATED"/>
    <property type="match status" value="1"/>
</dbReference>
<feature type="compositionally biased region" description="Basic residues" evidence="1">
    <location>
        <begin position="399"/>
        <end position="409"/>
    </location>
</feature>
<dbReference type="STRING" id="2082308.A0A2K1QYY4"/>
<dbReference type="AlphaFoldDB" id="A0A2K1QYY4"/>
<gene>
    <name evidence="2" type="ORF">CAC42_5716</name>
</gene>
<organism evidence="2 3">
    <name type="scientific">Sphaceloma murrayae</name>
    <dbReference type="NCBI Taxonomy" id="2082308"/>
    <lineage>
        <taxon>Eukaryota</taxon>
        <taxon>Fungi</taxon>
        <taxon>Dikarya</taxon>
        <taxon>Ascomycota</taxon>
        <taxon>Pezizomycotina</taxon>
        <taxon>Dothideomycetes</taxon>
        <taxon>Dothideomycetidae</taxon>
        <taxon>Myriangiales</taxon>
        <taxon>Elsinoaceae</taxon>
        <taxon>Sphaceloma</taxon>
    </lineage>
</organism>
<feature type="region of interest" description="Disordered" evidence="1">
    <location>
        <begin position="198"/>
        <end position="331"/>
    </location>
</feature>
<sequence>MSHILRDWFLPEDGIRREVISADIQSFLGNDATVNGYWIRAYRNLTSNMIADLKHKSSKWDQESKRTGKRGSKTPEVGPQNNPDHDAVNYEDSRTFREQTGGRHDTGKNSPRVEVTYAAAPPSRHAAHPDAMDYEPTRTVTRPEPHPRTPLANTGAVVGSYGESVAYAPSRSAPPGYIMQGNEYVPESAYHASRLAAAGRNSPQHIPGYAGHPPHHTREVDMVDPRYLPTREARDSRDPREDPRYPLRDDGRYSHSRDDMRYAATREDPRYHPEEARHRPVREDPRYASTMAREEARYASAPPREDPRYASSRDHRREDPRYQTMAREDPRLVAGYQDPHAASYAQPQVYDQYGRPVVLPHDVQAVQPIYQSQPSTRMETPYSNSSRKRGAPPEESSRHGHGHAHGRMR</sequence>
<protein>
    <submittedName>
        <fullName evidence="2">Uncharacterized protein</fullName>
    </submittedName>
</protein>
<proteinExistence type="predicted"/>
<dbReference type="PANTHER" id="PTHR39609:SF1">
    <property type="entry name" value="RFEG"/>
    <property type="match status" value="1"/>
</dbReference>
<keyword evidence="3" id="KW-1185">Reference proteome</keyword>
<evidence type="ECO:0000313" key="2">
    <source>
        <dbReference type="EMBL" id="PNS20266.1"/>
    </source>
</evidence>
<dbReference type="EMBL" id="NKHZ01000025">
    <property type="protein sequence ID" value="PNS20266.1"/>
    <property type="molecule type" value="Genomic_DNA"/>
</dbReference>
<dbReference type="InParanoid" id="A0A2K1QYY4"/>
<name>A0A2K1QYY4_9PEZI</name>